<evidence type="ECO:0000256" key="4">
    <source>
        <dbReference type="ARBA" id="ARBA00023002"/>
    </source>
</evidence>
<dbReference type="RefSeq" id="WP_104006844.1">
    <property type="nucleotide sequence ID" value="NZ_FNVD01000002.1"/>
</dbReference>
<accession>A0A1H5TBK4</accession>
<dbReference type="Pfam" id="PF18312">
    <property type="entry name" value="ScsC_N"/>
    <property type="match status" value="1"/>
</dbReference>
<feature type="chain" id="PRO_5009284885" evidence="7">
    <location>
        <begin position="22"/>
        <end position="250"/>
    </location>
</feature>
<comment type="function">
    <text evidence="1">May be required for disulfide bond formation in some proteins.</text>
</comment>
<dbReference type="InterPro" id="IPR041205">
    <property type="entry name" value="ScsC_N"/>
</dbReference>
<reference evidence="9 10" key="1">
    <citation type="submission" date="2016-10" db="EMBL/GenBank/DDBJ databases">
        <authorList>
            <person name="de Groot N.N."/>
        </authorList>
    </citation>
    <scope>NUCLEOTIDE SEQUENCE [LARGE SCALE GENOMIC DNA]</scope>
    <source>
        <strain evidence="9 10">DSM 23413</strain>
    </source>
</reference>
<dbReference type="Pfam" id="PF13462">
    <property type="entry name" value="Thioredoxin_4"/>
    <property type="match status" value="1"/>
</dbReference>
<dbReference type="CDD" id="cd03023">
    <property type="entry name" value="DsbA_Com1_like"/>
    <property type="match status" value="1"/>
</dbReference>
<name>A0A1H5TBK4_9RHOB</name>
<dbReference type="InterPro" id="IPR013766">
    <property type="entry name" value="Thioredoxin_domain"/>
</dbReference>
<evidence type="ECO:0000256" key="1">
    <source>
        <dbReference type="ARBA" id="ARBA00003565"/>
    </source>
</evidence>
<keyword evidence="5" id="KW-1015">Disulfide bond</keyword>
<keyword evidence="10" id="KW-1185">Reference proteome</keyword>
<keyword evidence="3 7" id="KW-0732">Signal</keyword>
<keyword evidence="4" id="KW-0560">Oxidoreductase</keyword>
<keyword evidence="9" id="KW-0413">Isomerase</keyword>
<feature type="domain" description="Thioredoxin" evidence="8">
    <location>
        <begin position="57"/>
        <end position="248"/>
    </location>
</feature>
<evidence type="ECO:0000256" key="2">
    <source>
        <dbReference type="ARBA" id="ARBA00005791"/>
    </source>
</evidence>
<dbReference type="PROSITE" id="PS51352">
    <property type="entry name" value="THIOREDOXIN_2"/>
    <property type="match status" value="1"/>
</dbReference>
<evidence type="ECO:0000313" key="10">
    <source>
        <dbReference type="Proteomes" id="UP000236742"/>
    </source>
</evidence>
<sequence length="250" mass="27127">MIRLASAAALALALATGPVAALDLTNMTDAERQAFRDEVRAYLLDNPEVLIEAINLLEQKQAAAEAHADREMIKGYADAIFNDGYSWVGGNPEGDVTLVEFMDYRCGYCRKAASEVDALLSSDGNIRLIVKEYPILGDASVKSSRFAIAAHQLLGYEAYQQVHEALIAFKGEVTDVALRRLGDGLGLDTDAIMEHMDSDEVTQVIAKNHALARALKISGTPTFILGDQILRGYLPAEQMQELVDEVRAGG</sequence>
<dbReference type="Proteomes" id="UP000236742">
    <property type="component" value="Unassembled WGS sequence"/>
</dbReference>
<protein>
    <submittedName>
        <fullName evidence="9">Protein-disulfide isomerase</fullName>
    </submittedName>
</protein>
<proteinExistence type="inferred from homology"/>
<evidence type="ECO:0000313" key="9">
    <source>
        <dbReference type="EMBL" id="SEF60169.1"/>
    </source>
</evidence>
<dbReference type="PANTHER" id="PTHR13887:SF14">
    <property type="entry name" value="DISULFIDE BOND FORMATION PROTEIN D"/>
    <property type="match status" value="1"/>
</dbReference>
<dbReference type="GO" id="GO:0016853">
    <property type="term" value="F:isomerase activity"/>
    <property type="evidence" value="ECO:0007669"/>
    <property type="project" value="UniProtKB-KW"/>
</dbReference>
<evidence type="ECO:0000256" key="7">
    <source>
        <dbReference type="SAM" id="SignalP"/>
    </source>
</evidence>
<dbReference type="GO" id="GO:0016491">
    <property type="term" value="F:oxidoreductase activity"/>
    <property type="evidence" value="ECO:0007669"/>
    <property type="project" value="UniProtKB-KW"/>
</dbReference>
<organism evidence="9 10">
    <name type="scientific">Jhaorihella thermophila</name>
    <dbReference type="NCBI Taxonomy" id="488547"/>
    <lineage>
        <taxon>Bacteria</taxon>
        <taxon>Pseudomonadati</taxon>
        <taxon>Pseudomonadota</taxon>
        <taxon>Alphaproteobacteria</taxon>
        <taxon>Rhodobacterales</taxon>
        <taxon>Paracoccaceae</taxon>
        <taxon>Jhaorihella</taxon>
    </lineage>
</organism>
<dbReference type="Gene3D" id="3.40.30.10">
    <property type="entry name" value="Glutaredoxin"/>
    <property type="match status" value="1"/>
</dbReference>
<dbReference type="PANTHER" id="PTHR13887">
    <property type="entry name" value="GLUTATHIONE S-TRANSFERASE KAPPA"/>
    <property type="match status" value="1"/>
</dbReference>
<gene>
    <name evidence="9" type="ORF">SAMN05421751_102186</name>
</gene>
<evidence type="ECO:0000256" key="6">
    <source>
        <dbReference type="ARBA" id="ARBA00023284"/>
    </source>
</evidence>
<dbReference type="OrthoDB" id="9780147at2"/>
<comment type="similarity">
    <text evidence="2">Belongs to the thioredoxin family. DsbA subfamily.</text>
</comment>
<evidence type="ECO:0000259" key="8">
    <source>
        <dbReference type="PROSITE" id="PS51352"/>
    </source>
</evidence>
<dbReference type="EMBL" id="FNVD01000002">
    <property type="protein sequence ID" value="SEF60169.1"/>
    <property type="molecule type" value="Genomic_DNA"/>
</dbReference>
<dbReference type="InterPro" id="IPR036249">
    <property type="entry name" value="Thioredoxin-like_sf"/>
</dbReference>
<feature type="signal peptide" evidence="7">
    <location>
        <begin position="1"/>
        <end position="21"/>
    </location>
</feature>
<dbReference type="AlphaFoldDB" id="A0A1H5TBK4"/>
<dbReference type="InterPro" id="IPR012336">
    <property type="entry name" value="Thioredoxin-like_fold"/>
</dbReference>
<keyword evidence="6" id="KW-0676">Redox-active center</keyword>
<evidence type="ECO:0000256" key="5">
    <source>
        <dbReference type="ARBA" id="ARBA00023157"/>
    </source>
</evidence>
<dbReference type="SUPFAM" id="SSF52833">
    <property type="entry name" value="Thioredoxin-like"/>
    <property type="match status" value="1"/>
</dbReference>
<evidence type="ECO:0000256" key="3">
    <source>
        <dbReference type="ARBA" id="ARBA00022729"/>
    </source>
</evidence>